<keyword evidence="2 7" id="KW-0436">Ligase</keyword>
<name>M6CJL0_9LEPT</name>
<dbReference type="PATRIC" id="fig|1218565.3.peg.4389"/>
<dbReference type="InterPro" id="IPR036615">
    <property type="entry name" value="Mur_ligase_C_dom_sf"/>
</dbReference>
<accession>M6CJL0</accession>
<reference evidence="7 8" key="1">
    <citation type="submission" date="2013-01" db="EMBL/GenBank/DDBJ databases">
        <authorList>
            <person name="Harkins D.M."/>
            <person name="Durkin A.S."/>
            <person name="Brinkac L.M."/>
            <person name="Haft D.H."/>
            <person name="Selengut J.D."/>
            <person name="Sanka R."/>
            <person name="DePew J."/>
            <person name="Purushe J."/>
            <person name="Galloway R.L."/>
            <person name="Vinetz J.M."/>
            <person name="Sutton G.G."/>
            <person name="Nierman W.C."/>
            <person name="Fouts D.E."/>
        </authorList>
    </citation>
    <scope>NUCLEOTIDE SEQUENCE [LARGE SCALE GENOMIC DNA]</scope>
    <source>
        <strain evidence="7 8">79601</strain>
    </source>
</reference>
<dbReference type="Gene3D" id="3.40.1190.10">
    <property type="entry name" value="Mur-like, catalytic domain"/>
    <property type="match status" value="1"/>
</dbReference>
<keyword evidence="5" id="KW-0067">ATP-binding</keyword>
<evidence type="ECO:0000256" key="5">
    <source>
        <dbReference type="ARBA" id="ARBA00022840"/>
    </source>
</evidence>
<dbReference type="GO" id="GO:0046872">
    <property type="term" value="F:metal ion binding"/>
    <property type="evidence" value="ECO:0007669"/>
    <property type="project" value="UniProtKB-KW"/>
</dbReference>
<dbReference type="PANTHER" id="PTHR11136:SF0">
    <property type="entry name" value="DIHYDROFOLATE SYNTHETASE-RELATED"/>
    <property type="match status" value="1"/>
</dbReference>
<keyword evidence="3" id="KW-0479">Metal-binding</keyword>
<dbReference type="GO" id="GO:0004326">
    <property type="term" value="F:tetrahydrofolylpolyglutamate synthase activity"/>
    <property type="evidence" value="ECO:0007669"/>
    <property type="project" value="InterPro"/>
</dbReference>
<proteinExistence type="inferred from homology"/>
<protein>
    <submittedName>
        <fullName evidence="7">Mur ligase central domain protein</fullName>
    </submittedName>
</protein>
<dbReference type="EMBL" id="ANIK01000118">
    <property type="protein sequence ID" value="EMJ90826.1"/>
    <property type="molecule type" value="Genomic_DNA"/>
</dbReference>
<evidence type="ECO:0000313" key="8">
    <source>
        <dbReference type="Proteomes" id="UP000011988"/>
    </source>
</evidence>
<dbReference type="GO" id="GO:0005737">
    <property type="term" value="C:cytoplasm"/>
    <property type="evidence" value="ECO:0007669"/>
    <property type="project" value="TreeGrafter"/>
</dbReference>
<dbReference type="InterPro" id="IPR036565">
    <property type="entry name" value="Mur-like_cat_sf"/>
</dbReference>
<dbReference type="AlphaFoldDB" id="M6CJL0"/>
<dbReference type="GO" id="GO:0008841">
    <property type="term" value="F:dihydrofolate synthase activity"/>
    <property type="evidence" value="ECO:0007669"/>
    <property type="project" value="TreeGrafter"/>
</dbReference>
<evidence type="ECO:0000256" key="6">
    <source>
        <dbReference type="ARBA" id="ARBA00022842"/>
    </source>
</evidence>
<sequence length="439" mass="50285">MNIPSDFFEFINRLSNLEKTRNFNVFTDYSLEPFTKVLNRFGLNRKKESALCGISVVGTNAKGSVTHFLGEYFRLSGFKTGLYTSPHLISPLERIRIGTKTQNFREIQTEELDRLLSEWKLLGAEEDLKSFSFFELFTCAAFSFFEKESTEIQIYEAGLGGRLDATKLCDPDVVVVGVIGLDHKEILGNTKEQILEEKLGICTANTKALFAIEQEESNLNEKIKFWCSQNKIPCAILPQIPRDETYLVRNRYFSYQVFRNILNLEWFPKSRRLTLDPMDKRIDPGLSESENVSLTSNVFSFETFEKHITLPLGRLSVLRNSPLLVFDPAHNPDAFRETLKSLSVSYPSHKFRIYAGLLKDKDGNSVLEILRKSLNKTDILEFRFLRENEFALPESCRAEETIDSAEFRSALRSLDDLQDPILVLGSFRLFSIVADSIEP</sequence>
<evidence type="ECO:0000256" key="2">
    <source>
        <dbReference type="ARBA" id="ARBA00022598"/>
    </source>
</evidence>
<comment type="similarity">
    <text evidence="1">Belongs to the folylpolyglutamate synthase family.</text>
</comment>
<dbReference type="InterPro" id="IPR001645">
    <property type="entry name" value="Folylpolyglutamate_synth"/>
</dbReference>
<dbReference type="OrthoDB" id="9809356at2"/>
<gene>
    <name evidence="7" type="ORF">LEP1GSC194_1105</name>
</gene>
<dbReference type="SUPFAM" id="SSF53623">
    <property type="entry name" value="MurD-like peptide ligases, catalytic domain"/>
    <property type="match status" value="1"/>
</dbReference>
<keyword evidence="4" id="KW-0547">Nucleotide-binding</keyword>
<evidence type="ECO:0000256" key="3">
    <source>
        <dbReference type="ARBA" id="ARBA00022723"/>
    </source>
</evidence>
<evidence type="ECO:0000256" key="4">
    <source>
        <dbReference type="ARBA" id="ARBA00022741"/>
    </source>
</evidence>
<organism evidence="7 8">
    <name type="scientific">Leptospira alstonii serovar Sichuan str. 79601</name>
    <dbReference type="NCBI Taxonomy" id="1218565"/>
    <lineage>
        <taxon>Bacteria</taxon>
        <taxon>Pseudomonadati</taxon>
        <taxon>Spirochaetota</taxon>
        <taxon>Spirochaetia</taxon>
        <taxon>Leptospirales</taxon>
        <taxon>Leptospiraceae</taxon>
        <taxon>Leptospira</taxon>
    </lineage>
</organism>
<dbReference type="SUPFAM" id="SSF53244">
    <property type="entry name" value="MurD-like peptide ligases, peptide-binding domain"/>
    <property type="match status" value="1"/>
</dbReference>
<dbReference type="Proteomes" id="UP000011988">
    <property type="component" value="Unassembled WGS sequence"/>
</dbReference>
<dbReference type="PANTHER" id="PTHR11136">
    <property type="entry name" value="FOLYLPOLYGLUTAMATE SYNTHASE-RELATED"/>
    <property type="match status" value="1"/>
</dbReference>
<evidence type="ECO:0000256" key="1">
    <source>
        <dbReference type="ARBA" id="ARBA00008276"/>
    </source>
</evidence>
<evidence type="ECO:0000313" key="7">
    <source>
        <dbReference type="EMBL" id="EMJ90826.1"/>
    </source>
</evidence>
<comment type="caution">
    <text evidence="7">The sequence shown here is derived from an EMBL/GenBank/DDBJ whole genome shotgun (WGS) entry which is preliminary data.</text>
</comment>
<keyword evidence="6" id="KW-0460">Magnesium</keyword>
<dbReference type="GO" id="GO:0005524">
    <property type="term" value="F:ATP binding"/>
    <property type="evidence" value="ECO:0007669"/>
    <property type="project" value="UniProtKB-KW"/>
</dbReference>
<dbReference type="Gene3D" id="3.90.190.20">
    <property type="entry name" value="Mur ligase, C-terminal domain"/>
    <property type="match status" value="1"/>
</dbReference>
<dbReference type="RefSeq" id="WP_020775233.1">
    <property type="nucleotide sequence ID" value="NZ_ANIK01000118.1"/>
</dbReference>